<reference evidence="6 7" key="2">
    <citation type="submission" date="2018-06" db="EMBL/GenBank/DDBJ databases">
        <authorList>
            <consortium name="Pathogen Informatics"/>
            <person name="Doyle S."/>
        </authorList>
    </citation>
    <scope>NUCLEOTIDE SEQUENCE [LARGE SCALE GENOMIC DNA]</scope>
    <source>
        <strain evidence="4 7">NCTC11978</strain>
        <strain evidence="3 6">NCTC12022</strain>
    </source>
</reference>
<evidence type="ECO:0000313" key="4">
    <source>
        <dbReference type="EMBL" id="STX38665.1"/>
    </source>
</evidence>
<dbReference type="PATRIC" id="fig|453.4.peg.994"/>
<evidence type="ECO:0000313" key="7">
    <source>
        <dbReference type="Proteomes" id="UP000254033"/>
    </source>
</evidence>
<accession>A0A0W0U270</accession>
<dbReference type="EMBL" id="LNYB01000028">
    <property type="protein sequence ID" value="KTD01873.1"/>
    <property type="molecule type" value="Genomic_DNA"/>
</dbReference>
<protein>
    <submittedName>
        <fullName evidence="2">Fe-S protein</fullName>
    </submittedName>
</protein>
<evidence type="ECO:0000313" key="5">
    <source>
        <dbReference type="Proteomes" id="UP000054698"/>
    </source>
</evidence>
<dbReference type="Proteomes" id="UP000251942">
    <property type="component" value="Unassembled WGS sequence"/>
</dbReference>
<evidence type="ECO:0000313" key="2">
    <source>
        <dbReference type="EMBL" id="KTD01873.1"/>
    </source>
</evidence>
<evidence type="ECO:0000313" key="6">
    <source>
        <dbReference type="Proteomes" id="UP000251942"/>
    </source>
</evidence>
<name>A0A0W0U270_9GAMM</name>
<feature type="signal peptide" evidence="1">
    <location>
        <begin position="1"/>
        <end position="21"/>
    </location>
</feature>
<proteinExistence type="predicted"/>
<dbReference type="STRING" id="453.Lfee_0920"/>
<dbReference type="EMBL" id="UGNY01000001">
    <property type="protein sequence ID" value="STX38665.1"/>
    <property type="molecule type" value="Genomic_DNA"/>
</dbReference>
<dbReference type="Proteomes" id="UP000254033">
    <property type="component" value="Unassembled WGS sequence"/>
</dbReference>
<organism evidence="2 5">
    <name type="scientific">Legionella feeleii</name>
    <dbReference type="NCBI Taxonomy" id="453"/>
    <lineage>
        <taxon>Bacteria</taxon>
        <taxon>Pseudomonadati</taxon>
        <taxon>Pseudomonadota</taxon>
        <taxon>Gammaproteobacteria</taxon>
        <taxon>Legionellales</taxon>
        <taxon>Legionellaceae</taxon>
        <taxon>Legionella</taxon>
    </lineage>
</organism>
<dbReference type="AlphaFoldDB" id="A0A0W0U270"/>
<keyword evidence="5" id="KW-1185">Reference proteome</keyword>
<evidence type="ECO:0000313" key="3">
    <source>
        <dbReference type="EMBL" id="SPX59392.1"/>
    </source>
</evidence>
<gene>
    <name evidence="2" type="ORF">Lfee_0920</name>
    <name evidence="4" type="ORF">NCTC11978_01852</name>
    <name evidence="3" type="ORF">NCTC12022_00214</name>
</gene>
<sequence length="316" mass="34655">MRRFFIICTLALLFSHAQVSAAGPWFTGPLLAPAGHTVPNGHTNLEIYGFDTINDGIFSRHWKLIHVPTGQSQVLNPIFTHGITDRMDVQFGLPYVYNRLLGANSTGIGDTSAGLGLQLIEQKDKLWRPDLRLLVQEIIPTGNYKKLDPTSNGVDATGLGSYQTVFSLNFQHLFHLTDVHYFRSRLSLAYVYASPVSIQGLSSYGGTPDTDGNIRPGDLVSLDAAAELTLTQNWVAVMETYIANRQKTRFRGIIGNDAMGKPGTIGHGAVDKITLAPAIEYNFSSNVGIIAGPWFTVAGRETVDFTSYVLAFNAYW</sequence>
<dbReference type="EMBL" id="UASS01000001">
    <property type="protein sequence ID" value="SPX59392.1"/>
    <property type="molecule type" value="Genomic_DNA"/>
</dbReference>
<dbReference type="OrthoDB" id="7240756at2"/>
<feature type="chain" id="PRO_5036003101" evidence="1">
    <location>
        <begin position="22"/>
        <end position="316"/>
    </location>
</feature>
<dbReference type="Proteomes" id="UP000054698">
    <property type="component" value="Unassembled WGS sequence"/>
</dbReference>
<dbReference type="RefSeq" id="WP_058444358.1">
    <property type="nucleotide sequence ID" value="NZ_CAAAHT010000010.1"/>
</dbReference>
<evidence type="ECO:0000256" key="1">
    <source>
        <dbReference type="SAM" id="SignalP"/>
    </source>
</evidence>
<reference evidence="2 5" key="1">
    <citation type="submission" date="2015-11" db="EMBL/GenBank/DDBJ databases">
        <title>Genomic analysis of 38 Legionella species identifies large and diverse effector repertoires.</title>
        <authorList>
            <person name="Burstein D."/>
            <person name="Amaro F."/>
            <person name="Zusman T."/>
            <person name="Lifshitz Z."/>
            <person name="Cohen O."/>
            <person name="Gilbert J.A."/>
            <person name="Pupko T."/>
            <person name="Shuman H.A."/>
            <person name="Segal G."/>
        </authorList>
    </citation>
    <scope>NUCLEOTIDE SEQUENCE [LARGE SCALE GENOMIC DNA]</scope>
    <source>
        <strain evidence="2 5">WO-44C</strain>
    </source>
</reference>
<keyword evidence="1" id="KW-0732">Signal</keyword>